<accession>A0A553NNR5</accession>
<dbReference type="STRING" id="6832.A0A553NNR5"/>
<keyword evidence="9" id="KW-1185">Reference proteome</keyword>
<organism evidence="8 9">
    <name type="scientific">Tigriopus californicus</name>
    <name type="common">Marine copepod</name>
    <dbReference type="NCBI Taxonomy" id="6832"/>
    <lineage>
        <taxon>Eukaryota</taxon>
        <taxon>Metazoa</taxon>
        <taxon>Ecdysozoa</taxon>
        <taxon>Arthropoda</taxon>
        <taxon>Crustacea</taxon>
        <taxon>Multicrustacea</taxon>
        <taxon>Hexanauplia</taxon>
        <taxon>Copepoda</taxon>
        <taxon>Harpacticoida</taxon>
        <taxon>Harpacticidae</taxon>
        <taxon>Tigriopus</taxon>
    </lineage>
</organism>
<proteinExistence type="inferred from homology"/>
<keyword evidence="4 5" id="KW-0472">Membrane</keyword>
<dbReference type="AlphaFoldDB" id="A0A553NNR5"/>
<dbReference type="EMBL" id="VCGU01000011">
    <property type="protein sequence ID" value="TRY67030.1"/>
    <property type="molecule type" value="Genomic_DNA"/>
</dbReference>
<dbReference type="Proteomes" id="UP000318571">
    <property type="component" value="Chromosome 4"/>
</dbReference>
<keyword evidence="6" id="KW-0175">Coiled coil</keyword>
<evidence type="ECO:0000256" key="1">
    <source>
        <dbReference type="ARBA" id="ARBA00004141"/>
    </source>
</evidence>
<evidence type="ECO:0000256" key="6">
    <source>
        <dbReference type="SAM" id="Coils"/>
    </source>
</evidence>
<evidence type="ECO:0000256" key="3">
    <source>
        <dbReference type="ARBA" id="ARBA00022989"/>
    </source>
</evidence>
<dbReference type="GO" id="GO:0055038">
    <property type="term" value="C:recycling endosome membrane"/>
    <property type="evidence" value="ECO:0007669"/>
    <property type="project" value="TreeGrafter"/>
</dbReference>
<dbReference type="Pfam" id="PF04144">
    <property type="entry name" value="SCAMP"/>
    <property type="match status" value="1"/>
</dbReference>
<protein>
    <recommendedName>
        <fullName evidence="5">Secretory carrier-associated membrane protein</fullName>
        <shortName evidence="5">Secretory carrier membrane protein</shortName>
    </recommendedName>
</protein>
<keyword evidence="2 5" id="KW-0812">Transmembrane</keyword>
<dbReference type="OMA" id="NMVACIF"/>
<feature type="transmembrane region" description="Helical" evidence="5">
    <location>
        <begin position="158"/>
        <end position="183"/>
    </location>
</feature>
<evidence type="ECO:0000256" key="7">
    <source>
        <dbReference type="SAM" id="MobiDB-lite"/>
    </source>
</evidence>
<reference evidence="8 9" key="1">
    <citation type="journal article" date="2018" name="Nat. Ecol. Evol.">
        <title>Genomic signatures of mitonuclear coevolution across populations of Tigriopus californicus.</title>
        <authorList>
            <person name="Barreto F.S."/>
            <person name="Watson E.T."/>
            <person name="Lima T.G."/>
            <person name="Willett C.S."/>
            <person name="Edmands S."/>
            <person name="Li W."/>
            <person name="Burton R.S."/>
        </authorList>
    </citation>
    <scope>NUCLEOTIDE SEQUENCE [LARGE SCALE GENOMIC DNA]</scope>
    <source>
        <strain evidence="8 9">San Diego</strain>
    </source>
</reference>
<comment type="caution">
    <text evidence="8">The sequence shown here is derived from an EMBL/GenBank/DDBJ whole genome shotgun (WGS) entry which is preliminary data.</text>
</comment>
<dbReference type="InterPro" id="IPR007273">
    <property type="entry name" value="SCAMP"/>
</dbReference>
<comment type="similarity">
    <text evidence="5">Belongs to the SCAMP family.</text>
</comment>
<feature type="region of interest" description="Disordered" evidence="7">
    <location>
        <begin position="1"/>
        <end position="90"/>
    </location>
</feature>
<feature type="coiled-coil region" evidence="6">
    <location>
        <begin position="91"/>
        <end position="118"/>
    </location>
</feature>
<keyword evidence="5" id="KW-0813">Transport</keyword>
<evidence type="ECO:0000313" key="9">
    <source>
        <dbReference type="Proteomes" id="UP000318571"/>
    </source>
</evidence>
<dbReference type="PANTHER" id="PTHR10687">
    <property type="entry name" value="SECRETORY CARRIER-ASSOCIATED MEMBRANE PROTEIN SCAMP"/>
    <property type="match status" value="1"/>
</dbReference>
<evidence type="ECO:0000256" key="2">
    <source>
        <dbReference type="ARBA" id="ARBA00022692"/>
    </source>
</evidence>
<feature type="transmembrane region" description="Helical" evidence="5">
    <location>
        <begin position="189"/>
        <end position="210"/>
    </location>
</feature>
<sequence>MSQFGFDDNPFAAPPLVTPGSAAADPFQDPSVQKATTGGGPGGPVEPPAPSDLSDYNPFEGQKTVGQSAGSGPAVMNAQSPQPQVPPPITTADFQRRQEELEERARDLERREQELRNAPYNARTNNWPPVPSFCPFQPCFYQDINVDIPVEFQKIVNYLYYLWVAHVSLLFSNMIVGLLYLFVGGDWGGTFVGSTIYFLIFSPLSFICWFRPAYKAFRYLSIIVFVGVLMLITAVGFAVAAVAQFFMLTKVHRLYKASDCTVAKAQAEFASGVMKNEGVQRAAAEAARQSAANAFNNPNNGGTPMGNNRY</sequence>
<comment type="subcellular location">
    <subcellularLocation>
        <location evidence="1 5">Membrane</location>
        <topology evidence="1 5">Multi-pass membrane protein</topology>
    </subcellularLocation>
</comment>
<dbReference type="GO" id="GO:0032588">
    <property type="term" value="C:trans-Golgi network membrane"/>
    <property type="evidence" value="ECO:0007669"/>
    <property type="project" value="TreeGrafter"/>
</dbReference>
<feature type="transmembrane region" description="Helical" evidence="5">
    <location>
        <begin position="222"/>
        <end position="247"/>
    </location>
</feature>
<gene>
    <name evidence="8" type="ORF">TCAL_12926</name>
</gene>
<evidence type="ECO:0000256" key="4">
    <source>
        <dbReference type="ARBA" id="ARBA00023136"/>
    </source>
</evidence>
<evidence type="ECO:0000313" key="8">
    <source>
        <dbReference type="EMBL" id="TRY67030.1"/>
    </source>
</evidence>
<evidence type="ECO:0000256" key="5">
    <source>
        <dbReference type="RuleBase" id="RU363122"/>
    </source>
</evidence>
<dbReference type="PANTHER" id="PTHR10687:SF2">
    <property type="entry name" value="SECRETORY CARRIER-ASSOCIATED MEMBRANE PROTEIN"/>
    <property type="match status" value="1"/>
</dbReference>
<dbReference type="GO" id="GO:0015031">
    <property type="term" value="P:protein transport"/>
    <property type="evidence" value="ECO:0007669"/>
    <property type="project" value="InterPro"/>
</dbReference>
<keyword evidence="3 5" id="KW-1133">Transmembrane helix</keyword>
<name>A0A553NNR5_TIGCA</name>
<comment type="caution">
    <text evidence="5">Lacks conserved residue(s) required for the propagation of feature annotation.</text>
</comment>